<dbReference type="eggNOG" id="COG0340">
    <property type="taxonomic scope" value="Bacteria"/>
</dbReference>
<reference evidence="7 8" key="2">
    <citation type="journal article" date="2013" name="Biotechnol. Biofuels">
        <title>Global transcriptome analysis of Clostridium thermocellum ATCC 27405 during growth on dilute acid pretreated Populus and switchgrass.</title>
        <authorList>
            <person name="Wilson C.M."/>
            <person name="Rodriguez M.Jr."/>
            <person name="Johnson C.M."/>
            <person name="Martin S.L."/>
            <person name="Chu T.M."/>
            <person name="Wolfinger R.D."/>
            <person name="Hauser L.J."/>
            <person name="Land M.L."/>
            <person name="Klingeman D.M."/>
            <person name="Syed M.H."/>
            <person name="Ragauskas A.J."/>
            <person name="Tschaplinski T.J."/>
            <person name="Mielenz J.R."/>
            <person name="Brown S.D."/>
        </authorList>
    </citation>
    <scope>NUCLEOTIDE SEQUENCE [LARGE SCALE GENOMIC DNA]</scope>
    <source>
        <strain evidence="8">ATCC 27405 / DSM 1237 / JCM 9322 / NBRC 103400 / NCIMB 10682 / NRRL B-4536 / VPI 7372</strain>
    </source>
</reference>
<evidence type="ECO:0000259" key="6">
    <source>
        <dbReference type="PROSITE" id="PS51733"/>
    </source>
</evidence>
<evidence type="ECO:0000256" key="2">
    <source>
        <dbReference type="ARBA" id="ARBA00022741"/>
    </source>
</evidence>
<dbReference type="STRING" id="203119.Cthe_2585"/>
<dbReference type="CDD" id="cd16442">
    <property type="entry name" value="BPL"/>
    <property type="match status" value="1"/>
</dbReference>
<comment type="catalytic activity">
    <reaction evidence="5">
        <text>biotin + L-lysyl-[protein] + ATP = N(6)-biotinyl-L-lysyl-[protein] + AMP + diphosphate + H(+)</text>
        <dbReference type="Rhea" id="RHEA:11756"/>
        <dbReference type="Rhea" id="RHEA-COMP:9752"/>
        <dbReference type="Rhea" id="RHEA-COMP:10505"/>
        <dbReference type="ChEBI" id="CHEBI:15378"/>
        <dbReference type="ChEBI" id="CHEBI:29969"/>
        <dbReference type="ChEBI" id="CHEBI:30616"/>
        <dbReference type="ChEBI" id="CHEBI:33019"/>
        <dbReference type="ChEBI" id="CHEBI:57586"/>
        <dbReference type="ChEBI" id="CHEBI:83144"/>
        <dbReference type="ChEBI" id="CHEBI:456215"/>
        <dbReference type="EC" id="6.3.4.15"/>
    </reaction>
</comment>
<feature type="binding site" evidence="5">
    <location>
        <begin position="121"/>
        <end position="123"/>
    </location>
    <ligand>
        <name>biotin</name>
        <dbReference type="ChEBI" id="CHEBI:57586"/>
    </ligand>
</feature>
<dbReference type="EMBL" id="CP000568">
    <property type="protein sequence ID" value="ABN53785.1"/>
    <property type="molecule type" value="Genomic_DNA"/>
</dbReference>
<dbReference type="GO" id="GO:0009249">
    <property type="term" value="P:protein lipoylation"/>
    <property type="evidence" value="ECO:0007669"/>
    <property type="project" value="UniProtKB-ARBA"/>
</dbReference>
<evidence type="ECO:0000313" key="8">
    <source>
        <dbReference type="Proteomes" id="UP000002145"/>
    </source>
</evidence>
<keyword evidence="3 5" id="KW-0067">ATP-binding</keyword>
<keyword evidence="5" id="KW-0238">DNA-binding</keyword>
<dbReference type="GO" id="GO:0006355">
    <property type="term" value="P:regulation of DNA-templated transcription"/>
    <property type="evidence" value="ECO:0007669"/>
    <property type="project" value="UniProtKB-UniRule"/>
</dbReference>
<dbReference type="InterPro" id="IPR013196">
    <property type="entry name" value="HTH_11"/>
</dbReference>
<dbReference type="SUPFAM" id="SSF46785">
    <property type="entry name" value="Winged helix' DNA-binding domain"/>
    <property type="match status" value="1"/>
</dbReference>
<sequence length="338" mass="37746">MIKVKEVILKKLKESTQDYVSGEELSNILGVSRTAVWKCINELKKEGYVIDSSSKKGYKLCYVPDIINSWEIKEGLGTRIIGQNIHCFSEIDSTNNYAKTLAQKGCDDGTVVLAEHQTQGRGRLGRSWDSMGGKGIWMSIVLRPAVGLEDVQIITLAAAVAVVLAFKKVMGIDAGIKWPNDIVLDGKKVCGILTEMSMEMERINFLILGIGINFSHEESEFPEEIRDRATSLGIYLKEKKGMDISRFKRSHLIRAILSELEEVYDMINEGKAGVIVEEWKKYSVTLGKEVVIKYREEQYTGIAQDVDQSGRLIVKQDDGTVREILSGEVSVRGLLGYT</sequence>
<keyword evidence="1 5" id="KW-0436">Ligase</keyword>
<dbReference type="InterPro" id="IPR030855">
    <property type="entry name" value="Bifunct_BirA"/>
</dbReference>
<dbReference type="Gene3D" id="2.30.30.100">
    <property type="match status" value="1"/>
</dbReference>
<dbReference type="AlphaFoldDB" id="A3DIK6"/>
<evidence type="ECO:0000256" key="3">
    <source>
        <dbReference type="ARBA" id="ARBA00022840"/>
    </source>
</evidence>
<feature type="domain" description="BPL/LPL catalytic" evidence="6">
    <location>
        <begin position="61"/>
        <end position="268"/>
    </location>
</feature>
<dbReference type="GO" id="GO:0016740">
    <property type="term" value="F:transferase activity"/>
    <property type="evidence" value="ECO:0007669"/>
    <property type="project" value="UniProtKB-ARBA"/>
</dbReference>
<dbReference type="InterPro" id="IPR045864">
    <property type="entry name" value="aa-tRNA-synth_II/BPL/LPL"/>
</dbReference>
<dbReference type="GO" id="GO:0004077">
    <property type="term" value="F:biotin--[biotin carboxyl-carrier protein] ligase activity"/>
    <property type="evidence" value="ECO:0007669"/>
    <property type="project" value="UniProtKB-UniRule"/>
</dbReference>
<gene>
    <name evidence="5" type="primary">birA</name>
    <name evidence="7" type="ordered locus">Cthe_2585</name>
</gene>
<dbReference type="HAMAP" id="MF_00978">
    <property type="entry name" value="Bifunct_BirA"/>
    <property type="match status" value="1"/>
</dbReference>
<feature type="DNA-binding region" description="H-T-H motif" evidence="5">
    <location>
        <begin position="22"/>
        <end position="41"/>
    </location>
</feature>
<dbReference type="PANTHER" id="PTHR12835">
    <property type="entry name" value="BIOTIN PROTEIN LIGASE"/>
    <property type="match status" value="1"/>
</dbReference>
<feature type="binding site" evidence="5">
    <location>
        <position position="117"/>
    </location>
    <ligand>
        <name>biotin</name>
        <dbReference type="ChEBI" id="CHEBI:57586"/>
    </ligand>
</feature>
<dbReference type="InterPro" id="IPR004408">
    <property type="entry name" value="Biotin_CoA_COase_ligase"/>
</dbReference>
<dbReference type="SUPFAM" id="SSF55681">
    <property type="entry name" value="Class II aaRS and biotin synthetases"/>
    <property type="match status" value="1"/>
</dbReference>
<evidence type="ECO:0000256" key="5">
    <source>
        <dbReference type="HAMAP-Rule" id="MF_00978"/>
    </source>
</evidence>
<keyword evidence="4 5" id="KW-0092">Biotin</keyword>
<dbReference type="OrthoDB" id="9807064at2"/>
<keyword evidence="5" id="KW-0678">Repressor</keyword>
<dbReference type="Pfam" id="PF08279">
    <property type="entry name" value="HTH_11"/>
    <property type="match status" value="1"/>
</dbReference>
<keyword evidence="5" id="KW-0805">Transcription regulation</keyword>
<feature type="binding site" evidence="5">
    <location>
        <position position="188"/>
    </location>
    <ligand>
        <name>biotin</name>
        <dbReference type="ChEBI" id="CHEBI:57586"/>
    </ligand>
</feature>
<reference evidence="8" key="1">
    <citation type="submission" date="2007-02" db="EMBL/GenBank/DDBJ databases">
        <title>Complete sequence of Clostridium thermocellum ATCC 27405.</title>
        <authorList>
            <consortium name="US DOE Joint Genome Institute"/>
            <person name="Copeland A."/>
            <person name="Lucas S."/>
            <person name="Lapidus A."/>
            <person name="Barry K."/>
            <person name="Detter J.C."/>
            <person name="Glavina del Rio T."/>
            <person name="Hammon N."/>
            <person name="Israni S."/>
            <person name="Dalin E."/>
            <person name="Tice H."/>
            <person name="Pitluck S."/>
            <person name="Chertkov O."/>
            <person name="Brettin T."/>
            <person name="Bruce D."/>
            <person name="Han C."/>
            <person name="Tapia R."/>
            <person name="Gilna P."/>
            <person name="Schmutz J."/>
            <person name="Larimer F."/>
            <person name="Land M."/>
            <person name="Hauser L."/>
            <person name="Kyrpides N."/>
            <person name="Mikhailova N."/>
            <person name="Wu J.H.D."/>
            <person name="Newcomb M."/>
            <person name="Richardson P."/>
        </authorList>
    </citation>
    <scope>NUCLEOTIDE SEQUENCE [LARGE SCALE GENOMIC DNA]</scope>
    <source>
        <strain evidence="8">ATCC 27405 / DSM 1237 / JCM 9322 / NBRC 103400 / NCIMB 10682 / NRRL B-4536 / VPI 7372</strain>
    </source>
</reference>
<dbReference type="Pfam" id="PF02237">
    <property type="entry name" value="BPL_C"/>
    <property type="match status" value="1"/>
</dbReference>
<dbReference type="InterPro" id="IPR004143">
    <property type="entry name" value="BPL_LPL_catalytic"/>
</dbReference>
<dbReference type="KEGG" id="cth:Cthe_2585"/>
<dbReference type="RefSeq" id="WP_003512997.1">
    <property type="nucleotide sequence ID" value="NC_009012.1"/>
</dbReference>
<comment type="function">
    <text evidence="5">Acts both as a biotin--[acetyl-CoA-carboxylase] ligase and a repressor.</text>
</comment>
<keyword evidence="8" id="KW-1185">Reference proteome</keyword>
<accession>A3DIK6</accession>
<dbReference type="InterPro" id="IPR008988">
    <property type="entry name" value="Transcriptional_repressor_C"/>
</dbReference>
<dbReference type="SUPFAM" id="SSF50037">
    <property type="entry name" value="C-terminal domain of transcriptional repressors"/>
    <property type="match status" value="1"/>
</dbReference>
<dbReference type="PROSITE" id="PS51733">
    <property type="entry name" value="BPL_LPL_CATALYTIC"/>
    <property type="match status" value="1"/>
</dbReference>
<dbReference type="Proteomes" id="UP000002145">
    <property type="component" value="Chromosome"/>
</dbReference>
<dbReference type="GO" id="GO:0005737">
    <property type="term" value="C:cytoplasm"/>
    <property type="evidence" value="ECO:0007669"/>
    <property type="project" value="TreeGrafter"/>
</dbReference>
<dbReference type="PANTHER" id="PTHR12835:SF5">
    <property type="entry name" value="BIOTIN--PROTEIN LIGASE"/>
    <property type="match status" value="1"/>
</dbReference>
<dbReference type="InterPro" id="IPR036388">
    <property type="entry name" value="WH-like_DNA-bd_sf"/>
</dbReference>
<dbReference type="GO" id="GO:0005524">
    <property type="term" value="F:ATP binding"/>
    <property type="evidence" value="ECO:0007669"/>
    <property type="project" value="UniProtKB-UniRule"/>
</dbReference>
<dbReference type="GeneID" id="35803582"/>
<dbReference type="EC" id="6.3.4.15" evidence="5"/>
<dbReference type="Pfam" id="PF03099">
    <property type="entry name" value="BPL_LplA_LipB"/>
    <property type="match status" value="1"/>
</dbReference>
<evidence type="ECO:0000313" key="7">
    <source>
        <dbReference type="EMBL" id="ABN53785.1"/>
    </source>
</evidence>
<keyword evidence="5" id="KW-0804">Transcription</keyword>
<dbReference type="InterPro" id="IPR036390">
    <property type="entry name" value="WH_DNA-bd_sf"/>
</dbReference>
<dbReference type="NCBIfam" id="TIGR00121">
    <property type="entry name" value="birA_ligase"/>
    <property type="match status" value="1"/>
</dbReference>
<protein>
    <recommendedName>
        <fullName evidence="5">Bifunctional ligase/repressor BirA</fullName>
    </recommendedName>
    <alternativeName>
        <fullName evidence="5">Biotin--[acetyl-CoA-carboxylase] ligase</fullName>
        <ecNumber evidence="5">6.3.4.15</ecNumber>
    </alternativeName>
    <alternativeName>
        <fullName evidence="5">Biotin--protein ligase</fullName>
    </alternativeName>
    <alternativeName>
        <fullName evidence="5">Biotin-[acetyl-CoA carboxylase] synthetase</fullName>
    </alternativeName>
</protein>
<evidence type="ECO:0000256" key="4">
    <source>
        <dbReference type="ARBA" id="ARBA00023267"/>
    </source>
</evidence>
<keyword evidence="2 5" id="KW-0547">Nucleotide-binding</keyword>
<proteinExistence type="inferred from homology"/>
<name>A3DIK6_ACET2</name>
<feature type="binding site" evidence="5">
    <location>
        <begin position="93"/>
        <end position="95"/>
    </location>
    <ligand>
        <name>biotin</name>
        <dbReference type="ChEBI" id="CHEBI:57586"/>
    </ligand>
</feature>
<dbReference type="InterPro" id="IPR003142">
    <property type="entry name" value="BPL_C"/>
</dbReference>
<organism evidence="7 8">
    <name type="scientific">Acetivibrio thermocellus (strain ATCC 27405 / DSM 1237 / JCM 9322 / NBRC 103400 / NCIMB 10682 / NRRL B-4536 / VPI 7372)</name>
    <name type="common">Clostridium thermocellum</name>
    <dbReference type="NCBI Taxonomy" id="203119"/>
    <lineage>
        <taxon>Bacteria</taxon>
        <taxon>Bacillati</taxon>
        <taxon>Bacillota</taxon>
        <taxon>Clostridia</taxon>
        <taxon>Eubacteriales</taxon>
        <taxon>Oscillospiraceae</taxon>
        <taxon>Acetivibrio</taxon>
    </lineage>
</organism>
<dbReference type="Gene3D" id="1.10.10.10">
    <property type="entry name" value="Winged helix-like DNA-binding domain superfamily/Winged helix DNA-binding domain"/>
    <property type="match status" value="1"/>
</dbReference>
<dbReference type="HOGENOM" id="CLU_051096_0_0_9"/>
<evidence type="ECO:0000256" key="1">
    <source>
        <dbReference type="ARBA" id="ARBA00022598"/>
    </source>
</evidence>
<dbReference type="GO" id="GO:0003677">
    <property type="term" value="F:DNA binding"/>
    <property type="evidence" value="ECO:0007669"/>
    <property type="project" value="UniProtKB-UniRule"/>
</dbReference>
<dbReference type="Gene3D" id="3.30.930.10">
    <property type="entry name" value="Bira Bifunctional Protein, Domain 2"/>
    <property type="match status" value="1"/>
</dbReference>
<comment type="similarity">
    <text evidence="5">Belongs to the biotin--protein ligase family.</text>
</comment>